<evidence type="ECO:0000313" key="1">
    <source>
        <dbReference type="EMBL" id="CCE24711.1"/>
    </source>
</evidence>
<proteinExistence type="predicted"/>
<dbReference type="Proteomes" id="UP000008315">
    <property type="component" value="Chromosome"/>
</dbReference>
<gene>
    <name evidence="1" type="ordered locus">MEALZ_3045</name>
</gene>
<protein>
    <submittedName>
        <fullName evidence="1">Uncharacterized protein</fullName>
    </submittedName>
</protein>
<dbReference type="AlphaFoldDB" id="G4T2I2"/>
<dbReference type="HOGENOM" id="CLU_3063292_0_0_6"/>
<name>G4T2I2_META2</name>
<accession>G4T2I2</accession>
<evidence type="ECO:0000313" key="2">
    <source>
        <dbReference type="Proteomes" id="UP000008315"/>
    </source>
</evidence>
<keyword evidence="2" id="KW-1185">Reference proteome</keyword>
<reference evidence="2" key="1">
    <citation type="journal article" date="2012" name="J. Bacteriol.">
        <title>Genome sequence of the haloalkaliphilic methanotrophic bacterium Methylomicrobium alcaliphilum 20Z.</title>
        <authorList>
            <person name="Vuilleumier S."/>
            <person name="Khmelenina V.N."/>
            <person name="Bringel F."/>
            <person name="Reshetnikov A.S."/>
            <person name="Lajus A."/>
            <person name="Mangenot S."/>
            <person name="Rouy Z."/>
            <person name="Op den Camp H.J."/>
            <person name="Jetten M.S."/>
            <person name="Dispirito A.A."/>
            <person name="Dunfield P."/>
            <person name="Klotz M.G."/>
            <person name="Semrau J.D."/>
            <person name="Stein L.Y."/>
            <person name="Barbe V."/>
            <person name="Medigue C."/>
            <person name="Trotsenko Y.A."/>
            <person name="Kalyuzhnaya M.G."/>
        </authorList>
    </citation>
    <scope>NUCLEOTIDE SEQUENCE [LARGE SCALE GENOMIC DNA]</scope>
    <source>
        <strain evidence="2">DSM 19304 / NCIMB 14124 / VKM B-2133 / 20Z</strain>
    </source>
</reference>
<sequence>MKSSGFSLYQISAVPEEYVVPRLTLTEGAWDQHGRIHSAPKFHSPLAMVNYLG</sequence>
<organism evidence="1 2">
    <name type="scientific">Methylotuvimicrobium alcaliphilum (strain DSM 19304 / NCIMB 14124 / VKM B-2133 / 20Z)</name>
    <name type="common">Methylomicrobium alcaliphilum</name>
    <dbReference type="NCBI Taxonomy" id="1091494"/>
    <lineage>
        <taxon>Bacteria</taxon>
        <taxon>Pseudomonadati</taxon>
        <taxon>Pseudomonadota</taxon>
        <taxon>Gammaproteobacteria</taxon>
        <taxon>Methylococcales</taxon>
        <taxon>Methylococcaceae</taxon>
        <taxon>Methylotuvimicrobium</taxon>
    </lineage>
</organism>
<dbReference type="KEGG" id="mah:MEALZ_3045"/>
<dbReference type="EMBL" id="FO082060">
    <property type="protein sequence ID" value="CCE24711.1"/>
    <property type="molecule type" value="Genomic_DNA"/>
</dbReference>